<dbReference type="InterPro" id="IPR011993">
    <property type="entry name" value="PH-like_dom_sf"/>
</dbReference>
<evidence type="ECO:0000256" key="2">
    <source>
        <dbReference type="ARBA" id="ARBA00004514"/>
    </source>
</evidence>
<feature type="compositionally biased region" description="Low complexity" evidence="15">
    <location>
        <begin position="11"/>
        <end position="27"/>
    </location>
</feature>
<dbReference type="GO" id="GO:0005886">
    <property type="term" value="C:plasma membrane"/>
    <property type="evidence" value="ECO:0007669"/>
    <property type="project" value="UniProtKB-SubCell"/>
</dbReference>
<protein>
    <recommendedName>
        <fullName evidence="14">Oxysterol-binding protein</fullName>
    </recommendedName>
</protein>
<evidence type="ECO:0000256" key="8">
    <source>
        <dbReference type="ARBA" id="ARBA00022553"/>
    </source>
</evidence>
<keyword evidence="5 14" id="KW-0813">Transport</keyword>
<accession>A0A9Q0DZ03</accession>
<sequence length="800" mass="89602">MGSEDRSTTMSYKISSVSRSNSSTSSKYDSRQDSWEIIEGTQGSGYSVQEPPQKLESYMLKKRKWPLKGWHKGILKYGKCSADIDKGKLHGCVDVGLSVMAIKKKAKCIDLDAEENIYHLKIESPELFDEWVSKLRHHRLYRQNEMSMYPGENPYYYPHYPTPGSPKVLPESAAMRKRMSIARQSSGQAAGAVPVNCTSQAKVAAWLQASDEMGKCSNDLSTCESYLMELNHLLQSMEVLHRTYSAPSIQALQASAFDSPKKDKRSPRKWRSKNDNKDTKATLQVPSCISSGSSRLHASNPNLSTAALGQDKAYPEALCSPIDVTKLQEDFCRVAFTVHTTMKSALTSLTAERERLKHMMDPEPGRPTSPQIIGLKNALATAMSQNSHLRERLGKIHAESNIVEPTIVVNYCPLQKQDSSIGPHPLVHQVSNESRVSVVESLTEFFDAQEVLLSASSTENEASEDDSYISDISDNISMDNFGQETEGLEEQGGGLSRRRSCLPALSSNTSSISLWNILRNNIGKDLSKVAMPVQLNEPLNTLQRLCEELEYSELLDTAANTLDPFQRMVYIATFAVSGYASSYFRAGGKPFNPVLGETYECDRQDKGFRFVAEQVSHHPPISACHAESKNFTFWQDTRWRNKFWGKSMEIVPVGTTHVTLPGTGDSYEWNKVTSCIHNILSGQRWIEHYGEIAIRNSNSDICQCKVTFIKAKYWNSSVNEVEGTITDQKGKVIHRLFGKWHEGVYCGDPPSATCVWRANAMPVDHEKYYGFTKFAIELNELKPSHGSLLPPTDTRFRTDQ</sequence>
<comment type="similarity">
    <text evidence="4 13">Belongs to the OSBP family.</text>
</comment>
<organism evidence="16 17">
    <name type="scientific">Muraenolepis orangiensis</name>
    <name type="common">Patagonian moray cod</name>
    <dbReference type="NCBI Taxonomy" id="630683"/>
    <lineage>
        <taxon>Eukaryota</taxon>
        <taxon>Metazoa</taxon>
        <taxon>Chordata</taxon>
        <taxon>Craniata</taxon>
        <taxon>Vertebrata</taxon>
        <taxon>Euteleostomi</taxon>
        <taxon>Actinopterygii</taxon>
        <taxon>Neopterygii</taxon>
        <taxon>Teleostei</taxon>
        <taxon>Neoteleostei</taxon>
        <taxon>Acanthomorphata</taxon>
        <taxon>Zeiogadaria</taxon>
        <taxon>Gadariae</taxon>
        <taxon>Gadiformes</taxon>
        <taxon>Muraenolepidoidei</taxon>
        <taxon>Muraenolepididae</taxon>
        <taxon>Muraenolepis</taxon>
    </lineage>
</organism>
<evidence type="ECO:0000256" key="1">
    <source>
        <dbReference type="ARBA" id="ARBA00004236"/>
    </source>
</evidence>
<dbReference type="FunFam" id="2.30.29.30:FF:000011">
    <property type="entry name" value="Oxysterol-binding protein"/>
    <property type="match status" value="1"/>
</dbReference>
<keyword evidence="7" id="KW-0963">Cytoplasm</keyword>
<comment type="subcellular location">
    <subcellularLocation>
        <location evidence="1">Cell membrane</location>
    </subcellularLocation>
    <subcellularLocation>
        <location evidence="2">Cytoplasm</location>
        <location evidence="2">Cytosol</location>
    </subcellularLocation>
    <subcellularLocation>
        <location evidence="3">Endoplasmic reticulum membrane</location>
    </subcellularLocation>
</comment>
<evidence type="ECO:0000256" key="7">
    <source>
        <dbReference type="ARBA" id="ARBA00022490"/>
    </source>
</evidence>
<dbReference type="SUPFAM" id="SSF144000">
    <property type="entry name" value="Oxysterol-binding protein-like"/>
    <property type="match status" value="1"/>
</dbReference>
<feature type="non-terminal residue" evidence="16">
    <location>
        <position position="1"/>
    </location>
</feature>
<dbReference type="GO" id="GO:0097038">
    <property type="term" value="C:perinuclear endoplasmic reticulum"/>
    <property type="evidence" value="ECO:0007669"/>
    <property type="project" value="TreeGrafter"/>
</dbReference>
<evidence type="ECO:0000256" key="12">
    <source>
        <dbReference type="ARBA" id="ARBA00023136"/>
    </source>
</evidence>
<dbReference type="Gene3D" id="2.40.160.120">
    <property type="match status" value="1"/>
</dbReference>
<dbReference type="FunFam" id="2.40.160.120:FF:000001">
    <property type="entry name" value="Oxysterol-binding protein"/>
    <property type="match status" value="1"/>
</dbReference>
<dbReference type="InterPro" id="IPR018494">
    <property type="entry name" value="Oxysterol-bd_CS"/>
</dbReference>
<keyword evidence="11" id="KW-0446">Lipid-binding</keyword>
<dbReference type="PANTHER" id="PTHR10972:SF15">
    <property type="entry name" value="OXYSTEROL-BINDING PROTEIN-RELATED PROTEIN 3"/>
    <property type="match status" value="1"/>
</dbReference>
<keyword evidence="12" id="KW-0472">Membrane</keyword>
<keyword evidence="9" id="KW-0256">Endoplasmic reticulum</keyword>
<dbReference type="EMBL" id="JANIIK010000109">
    <property type="protein sequence ID" value="KAJ3597540.1"/>
    <property type="molecule type" value="Genomic_DNA"/>
</dbReference>
<evidence type="ECO:0000256" key="5">
    <source>
        <dbReference type="ARBA" id="ARBA00022448"/>
    </source>
</evidence>
<comment type="caution">
    <text evidence="16">The sequence shown here is derived from an EMBL/GenBank/DDBJ whole genome shotgun (WGS) entry which is preliminary data.</text>
</comment>
<evidence type="ECO:0000256" key="3">
    <source>
        <dbReference type="ARBA" id="ARBA00004586"/>
    </source>
</evidence>
<gene>
    <name evidence="16" type="ORF">NHX12_001063</name>
</gene>
<feature type="compositionally biased region" description="Basic residues" evidence="15">
    <location>
        <begin position="262"/>
        <end position="271"/>
    </location>
</feature>
<dbReference type="Gene3D" id="2.30.29.30">
    <property type="entry name" value="Pleckstrin-homology domain (PH domain)/Phosphotyrosine-binding domain (PTB)"/>
    <property type="match status" value="1"/>
</dbReference>
<dbReference type="Pfam" id="PF01237">
    <property type="entry name" value="Oxysterol_BP"/>
    <property type="match status" value="1"/>
</dbReference>
<evidence type="ECO:0000256" key="9">
    <source>
        <dbReference type="ARBA" id="ARBA00022824"/>
    </source>
</evidence>
<evidence type="ECO:0000256" key="15">
    <source>
        <dbReference type="SAM" id="MobiDB-lite"/>
    </source>
</evidence>
<dbReference type="GO" id="GO:0015485">
    <property type="term" value="F:cholesterol binding"/>
    <property type="evidence" value="ECO:0007669"/>
    <property type="project" value="TreeGrafter"/>
</dbReference>
<name>A0A9Q0DZ03_9TELE</name>
<dbReference type="OrthoDB" id="1854502at2759"/>
<dbReference type="GO" id="GO:0005789">
    <property type="term" value="C:endoplasmic reticulum membrane"/>
    <property type="evidence" value="ECO:0007669"/>
    <property type="project" value="UniProtKB-SubCell"/>
</dbReference>
<evidence type="ECO:0000313" key="17">
    <source>
        <dbReference type="Proteomes" id="UP001148018"/>
    </source>
</evidence>
<evidence type="ECO:0000256" key="4">
    <source>
        <dbReference type="ARBA" id="ARBA00008842"/>
    </source>
</evidence>
<evidence type="ECO:0000256" key="6">
    <source>
        <dbReference type="ARBA" id="ARBA00022475"/>
    </source>
</evidence>
<feature type="region of interest" description="Disordered" evidence="15">
    <location>
        <begin position="1"/>
        <end position="32"/>
    </location>
</feature>
<dbReference type="CDD" id="cd13287">
    <property type="entry name" value="PH_ORP3_ORP6_ORP7"/>
    <property type="match status" value="1"/>
</dbReference>
<dbReference type="GO" id="GO:0120015">
    <property type="term" value="F:sterol transfer activity"/>
    <property type="evidence" value="ECO:0007669"/>
    <property type="project" value="UniProtKB-ARBA"/>
</dbReference>
<keyword evidence="10 14" id="KW-0445">Lipid transport</keyword>
<dbReference type="Proteomes" id="UP001148018">
    <property type="component" value="Unassembled WGS sequence"/>
</dbReference>
<dbReference type="GO" id="GO:0031965">
    <property type="term" value="C:nuclear membrane"/>
    <property type="evidence" value="ECO:0007669"/>
    <property type="project" value="TreeGrafter"/>
</dbReference>
<dbReference type="GO" id="GO:0005829">
    <property type="term" value="C:cytosol"/>
    <property type="evidence" value="ECO:0007669"/>
    <property type="project" value="UniProtKB-SubCell"/>
</dbReference>
<dbReference type="AlphaFoldDB" id="A0A9Q0DZ03"/>
<keyword evidence="17" id="KW-1185">Reference proteome</keyword>
<evidence type="ECO:0000256" key="10">
    <source>
        <dbReference type="ARBA" id="ARBA00023055"/>
    </source>
</evidence>
<evidence type="ECO:0000256" key="13">
    <source>
        <dbReference type="RuleBase" id="RU003844"/>
    </source>
</evidence>
<evidence type="ECO:0000313" key="16">
    <source>
        <dbReference type="EMBL" id="KAJ3597540.1"/>
    </source>
</evidence>
<dbReference type="PROSITE" id="PS01013">
    <property type="entry name" value="OSBP"/>
    <property type="match status" value="1"/>
</dbReference>
<evidence type="ECO:0000256" key="14">
    <source>
        <dbReference type="RuleBase" id="RU003845"/>
    </source>
</evidence>
<dbReference type="InterPro" id="IPR037239">
    <property type="entry name" value="OSBP_sf"/>
</dbReference>
<proteinExistence type="inferred from homology"/>
<feature type="region of interest" description="Disordered" evidence="15">
    <location>
        <begin position="255"/>
        <end position="284"/>
    </location>
</feature>
<evidence type="ECO:0000256" key="11">
    <source>
        <dbReference type="ARBA" id="ARBA00023121"/>
    </source>
</evidence>
<keyword evidence="6" id="KW-1003">Cell membrane</keyword>
<dbReference type="PANTHER" id="PTHR10972">
    <property type="entry name" value="OXYSTEROL-BINDING PROTEIN-RELATED"/>
    <property type="match status" value="1"/>
</dbReference>
<dbReference type="GO" id="GO:0006699">
    <property type="term" value="P:bile acid biosynthetic process"/>
    <property type="evidence" value="ECO:0007669"/>
    <property type="project" value="UniProtKB-ARBA"/>
</dbReference>
<keyword evidence="8" id="KW-0597">Phosphoprotein</keyword>
<dbReference type="SUPFAM" id="SSF50729">
    <property type="entry name" value="PH domain-like"/>
    <property type="match status" value="1"/>
</dbReference>
<dbReference type="InterPro" id="IPR000648">
    <property type="entry name" value="Oxysterol-bd"/>
</dbReference>
<reference evidence="16" key="1">
    <citation type="submission" date="2022-07" db="EMBL/GenBank/DDBJ databases">
        <title>Chromosome-level genome of Muraenolepis orangiensis.</title>
        <authorList>
            <person name="Kim J."/>
        </authorList>
    </citation>
    <scope>NUCLEOTIDE SEQUENCE</scope>
    <source>
        <strain evidence="16">KU_S4_2022</strain>
        <tissue evidence="16">Muscle</tissue>
    </source>
</reference>